<feature type="region of interest" description="Disordered" evidence="2">
    <location>
        <begin position="68"/>
        <end position="101"/>
    </location>
</feature>
<sequence>MAKALEDKEPESVDCECDVLKAWQNSEIVMRRLTQGMLVHLPNDAKKIKREHLGENVDLLAPILEHVGGSVRSEESEDDGIDIEEGGEEEELENDELVDEPVENPRFADPEARAAKTQLWSFVLFGAHRDSASTRHMPISPRSQAKAKKEHYLMKNKTWGYLCTLCGNHGMDPGEIKAKPCFPLPEVGSLGPTSPQKTPQKGVNGMCAEEQVLRAELVELEEQEKELALLIELQALHEQEAALLCQGLDEREAEAVQMATALSLSEAEARERTEAEEHPTAERVTHENTKLASTVSAENIAAEMLEMKVVAEPTAVATCSLIAVLLFVSVSLDNNDTLVYDVPFEFEAVSEHKAQAGSEAGVIAEAPADAKEDVRLVRCVPLNSGDEEREEEEEENDECVEPEAKALVVLGEEHHADEEEKEDPNEPLEEETHADEKEKEDPSEPLEEETRADEKEKEDPNVPLAATPGKETVHYDRDDVLPGCPISNDGPAMTAAEQVSLASGKNARGRGKGGRGKGRGRGRSRGRGGSRGGGNQHDEKDDAKDGEITPTEKEASSEDEPSDENAEPIPCSRPKAKARAKRSRSDSMEEEHEASKKKKAKTETRKRKRSPTITPKAKAGAKPKESTKQKAAAKPKASAKPEETAPKPKASAKASAKAKAKAKATPKTKAKAKAPAKSKAKAGASNDETERKASKSRKSVAYHKAMKEGQAQGKSEDECRAMAKAVFAGEGAVSKYWHEQGYTIASFDCLYGGPMDIQSNGGFALAMYVIMCEVPDAMNLLAPDCGSWVVTTRGRFIDKNGVARYSGNKEALKKSGRSLDLSQSDKELFLGMPIPESWEPVMMSFKEVGLGEAPAALSKNIATASSLDSYDSAVEDAQRREPKRVKETFVTPKKPLPADAAEAISARPASTPKTRAPAQVPVMWLRRYFEPKACGSLKCSEQALEMYKSEAGREQLRELLKKHGNFKSLEMNLRKFHLKKKILAKRGSYVTKAYLLGHCHWPMVEKAWVWANEHKVLRKNEVHGEEEAKLILSEDFDLLDEEGQEISMNGSVEMEDESGFLLKDDLPSVHASNADVLAGKITFPSLQQNTSPLAILAGLRDQIKESLKALKGFFKELQNKQADAINRAYNDSLLKLYANITKQDLVMNNLAVRARSIKGARSVAGVKPKPKKSPKKAGKKKKTATPAKGGKKARLLERGTEPVRQGTDEDDTDDDLVDELYYGFEQGVDSAKRVVRVAQVASRALRKYGAVSTDLRTGCNSWGRGARLNQFPAGSGKGHDCSIVLGWLENLCLDIDITTIAPINQEIFKLLRWTLLAVNTYYRAGVVGAMRIGSVECQGLLEDATSG</sequence>
<feature type="compositionally biased region" description="Basic and acidic residues" evidence="2">
    <location>
        <begin position="471"/>
        <end position="480"/>
    </location>
</feature>
<feature type="region of interest" description="Disordered" evidence="2">
    <location>
        <begin position="265"/>
        <end position="291"/>
    </location>
</feature>
<feature type="compositionally biased region" description="Basic and acidic residues" evidence="2">
    <location>
        <begin position="430"/>
        <end position="460"/>
    </location>
</feature>
<feature type="compositionally biased region" description="Basic and acidic residues" evidence="2">
    <location>
        <begin position="536"/>
        <end position="556"/>
    </location>
</feature>
<proteinExistence type="predicted"/>
<feature type="coiled-coil region" evidence="1">
    <location>
        <begin position="203"/>
        <end position="240"/>
    </location>
</feature>
<gene>
    <name evidence="3" type="ORF">AK812_SmicGene23298</name>
</gene>
<feature type="compositionally biased region" description="Acidic residues" evidence="2">
    <location>
        <begin position="385"/>
        <end position="401"/>
    </location>
</feature>
<accession>A0A1Q9DHJ5</accession>
<dbReference type="PANTHER" id="PTHR21713">
    <property type="entry name" value="NASCENT POLYPEPTIDE ASSOCIATED COMPLEX ALPHA SUBUNIT-RELATED"/>
    <property type="match status" value="1"/>
</dbReference>
<feature type="region of interest" description="Disordered" evidence="2">
    <location>
        <begin position="1161"/>
        <end position="1212"/>
    </location>
</feature>
<feature type="compositionally biased region" description="Basic and acidic residues" evidence="2">
    <location>
        <begin position="267"/>
        <end position="289"/>
    </location>
</feature>
<feature type="compositionally biased region" description="Basic residues" evidence="2">
    <location>
        <begin position="595"/>
        <end position="610"/>
    </location>
</feature>
<feature type="compositionally biased region" description="Basic residues" evidence="2">
    <location>
        <begin position="656"/>
        <end position="680"/>
    </location>
</feature>
<dbReference type="InterPro" id="IPR016641">
    <property type="entry name" value="EGD2/NACA0like"/>
</dbReference>
<protein>
    <submittedName>
        <fullName evidence="3">Uncharacterized protein</fullName>
    </submittedName>
</protein>
<feature type="compositionally biased region" description="Basic residues" evidence="2">
    <location>
        <begin position="507"/>
        <end position="528"/>
    </location>
</feature>
<evidence type="ECO:0000256" key="2">
    <source>
        <dbReference type="SAM" id="MobiDB-lite"/>
    </source>
</evidence>
<feature type="compositionally biased region" description="Acidic residues" evidence="2">
    <location>
        <begin position="75"/>
        <end position="101"/>
    </location>
</feature>
<dbReference type="GO" id="GO:0005854">
    <property type="term" value="C:nascent polypeptide-associated complex"/>
    <property type="evidence" value="ECO:0007669"/>
    <property type="project" value="InterPro"/>
</dbReference>
<dbReference type="OrthoDB" id="436145at2759"/>
<evidence type="ECO:0000313" key="4">
    <source>
        <dbReference type="Proteomes" id="UP000186817"/>
    </source>
</evidence>
<feature type="region of interest" description="Disordered" evidence="2">
    <location>
        <begin position="382"/>
        <end position="717"/>
    </location>
</feature>
<keyword evidence="4" id="KW-1185">Reference proteome</keyword>
<feature type="compositionally biased region" description="Basic residues" evidence="2">
    <location>
        <begin position="1168"/>
        <end position="1193"/>
    </location>
</feature>
<dbReference type="Proteomes" id="UP000186817">
    <property type="component" value="Unassembled WGS sequence"/>
</dbReference>
<keyword evidence="1" id="KW-0175">Coiled coil</keyword>
<evidence type="ECO:0000256" key="1">
    <source>
        <dbReference type="SAM" id="Coils"/>
    </source>
</evidence>
<evidence type="ECO:0000313" key="3">
    <source>
        <dbReference type="EMBL" id="OLP94646.1"/>
    </source>
</evidence>
<organism evidence="3 4">
    <name type="scientific">Symbiodinium microadriaticum</name>
    <name type="common">Dinoflagellate</name>
    <name type="synonym">Zooxanthella microadriatica</name>
    <dbReference type="NCBI Taxonomy" id="2951"/>
    <lineage>
        <taxon>Eukaryota</taxon>
        <taxon>Sar</taxon>
        <taxon>Alveolata</taxon>
        <taxon>Dinophyceae</taxon>
        <taxon>Suessiales</taxon>
        <taxon>Symbiodiniaceae</taxon>
        <taxon>Symbiodinium</taxon>
    </lineage>
</organism>
<reference evidence="3 4" key="1">
    <citation type="submission" date="2016-02" db="EMBL/GenBank/DDBJ databases">
        <title>Genome analysis of coral dinoflagellate symbionts highlights evolutionary adaptations to a symbiotic lifestyle.</title>
        <authorList>
            <person name="Aranda M."/>
            <person name="Li Y."/>
            <person name="Liew Y.J."/>
            <person name="Baumgarten S."/>
            <person name="Simakov O."/>
            <person name="Wilson M."/>
            <person name="Piel J."/>
            <person name="Ashoor H."/>
            <person name="Bougouffa S."/>
            <person name="Bajic V.B."/>
            <person name="Ryu T."/>
            <person name="Ravasi T."/>
            <person name="Bayer T."/>
            <person name="Micklem G."/>
            <person name="Kim H."/>
            <person name="Bhak J."/>
            <person name="Lajeunesse T.C."/>
            <person name="Voolstra C.R."/>
        </authorList>
    </citation>
    <scope>NUCLEOTIDE SEQUENCE [LARGE SCALE GENOMIC DNA]</scope>
    <source>
        <strain evidence="3 4">CCMP2467</strain>
    </source>
</reference>
<feature type="compositionally biased region" description="Acidic residues" evidence="2">
    <location>
        <begin position="557"/>
        <end position="566"/>
    </location>
</feature>
<comment type="caution">
    <text evidence="3">The sequence shown here is derived from an EMBL/GenBank/DDBJ whole genome shotgun (WGS) entry which is preliminary data.</text>
</comment>
<name>A0A1Q9DHJ5_SYMMI</name>
<dbReference type="EMBL" id="LSRX01000534">
    <property type="protein sequence ID" value="OLP94646.1"/>
    <property type="molecule type" value="Genomic_DNA"/>
</dbReference>
<feature type="compositionally biased region" description="Acidic residues" evidence="2">
    <location>
        <begin position="419"/>
        <end position="429"/>
    </location>
</feature>